<dbReference type="EMBL" id="WHNW01000010">
    <property type="protein sequence ID" value="MPV86678.1"/>
    <property type="molecule type" value="Genomic_DNA"/>
</dbReference>
<dbReference type="PANTHER" id="PTHR32305:SF15">
    <property type="entry name" value="PROTEIN RHSA-RELATED"/>
    <property type="match status" value="1"/>
</dbReference>
<evidence type="ECO:0000256" key="1">
    <source>
        <dbReference type="ARBA" id="ARBA00022737"/>
    </source>
</evidence>
<dbReference type="PANTHER" id="PTHR32305">
    <property type="match status" value="1"/>
</dbReference>
<dbReference type="AlphaFoldDB" id="A0A6N7F1K9"/>
<dbReference type="Pfam" id="PF25023">
    <property type="entry name" value="TEN_YD-shell"/>
    <property type="match status" value="1"/>
</dbReference>
<feature type="domain" description="Teneurin-like YD-shell" evidence="2">
    <location>
        <begin position="2"/>
        <end position="162"/>
    </location>
</feature>
<sequence>MFGNLRQVSLPSGDVIDYVIDPNNRRIGKTVNGQTTQKLLYIDQLNPMASLHPNQQVKQLYIYGERSHVPSAMETYDEQGNLTGKYRFITNHLGSVEAVVNTDTGVTAQQIDYDVWGNVLSDTNPNFQPFYFAGGLYDTDTKLTRFGARDYDAEIGRWTAKDPIGFAGGLTSLYDYVGGDPVNFIDPSGLEGMWDSIKDFFGGATSAATPGGAVVDTIGSTLTESRNQYLGYCQGYVNFRNGGGIPGDGPPRYNPTEFEKNFYDWADENYTEGDTADDLLDIHKR</sequence>
<accession>A0A6N7F1K9</accession>
<proteinExistence type="predicted"/>
<organism evidence="3 4">
    <name type="scientific">Ostreibacterium oceani</name>
    <dbReference type="NCBI Taxonomy" id="2654998"/>
    <lineage>
        <taxon>Bacteria</taxon>
        <taxon>Pseudomonadati</taxon>
        <taxon>Pseudomonadota</taxon>
        <taxon>Gammaproteobacteria</taxon>
        <taxon>Cardiobacteriales</taxon>
        <taxon>Ostreibacteriaceae</taxon>
        <taxon>Ostreibacterium</taxon>
    </lineage>
</organism>
<reference evidence="3 4" key="1">
    <citation type="submission" date="2019-10" db="EMBL/GenBank/DDBJ databases">
        <title>Cardiobacteriales fam. a chemoheterotrophic member of the order Cardiobacteriales, and proposal of Cardiobacteriales fam. nov.</title>
        <authorList>
            <person name="Wang C."/>
        </authorList>
    </citation>
    <scope>NUCLEOTIDE SEQUENCE [LARGE SCALE GENOMIC DNA]</scope>
    <source>
        <strain evidence="3 4">ML27</strain>
    </source>
</reference>
<keyword evidence="4" id="KW-1185">Reference proteome</keyword>
<dbReference type="NCBIfam" id="TIGR03696">
    <property type="entry name" value="Rhs_assc_core"/>
    <property type="match status" value="1"/>
</dbReference>
<comment type="caution">
    <text evidence="3">The sequence shown here is derived from an EMBL/GenBank/DDBJ whole genome shotgun (WGS) entry which is preliminary data.</text>
</comment>
<dbReference type="Gene3D" id="2.180.10.10">
    <property type="entry name" value="RHS repeat-associated core"/>
    <property type="match status" value="1"/>
</dbReference>
<keyword evidence="1" id="KW-0677">Repeat</keyword>
<dbReference type="InterPro" id="IPR056823">
    <property type="entry name" value="TEN-like_YD-shell"/>
</dbReference>
<protein>
    <recommendedName>
        <fullName evidence="2">Teneurin-like YD-shell domain-containing protein</fullName>
    </recommendedName>
</protein>
<dbReference type="Proteomes" id="UP000471298">
    <property type="component" value="Unassembled WGS sequence"/>
</dbReference>
<gene>
    <name evidence="3" type="ORF">GCU85_08070</name>
</gene>
<evidence type="ECO:0000313" key="3">
    <source>
        <dbReference type="EMBL" id="MPV86678.1"/>
    </source>
</evidence>
<dbReference type="InterPro" id="IPR022385">
    <property type="entry name" value="Rhs_assc_core"/>
</dbReference>
<dbReference type="InParanoid" id="A0A6N7F1K9"/>
<evidence type="ECO:0000259" key="2">
    <source>
        <dbReference type="Pfam" id="PF25023"/>
    </source>
</evidence>
<evidence type="ECO:0000313" key="4">
    <source>
        <dbReference type="Proteomes" id="UP000471298"/>
    </source>
</evidence>
<dbReference type="InterPro" id="IPR050708">
    <property type="entry name" value="T6SS_VgrG/RHS"/>
</dbReference>
<dbReference type="RefSeq" id="WP_152810672.1">
    <property type="nucleotide sequence ID" value="NZ_WHNW01000010.1"/>
</dbReference>
<name>A0A6N7F1K9_9GAMM</name>